<reference evidence="5 6" key="1">
    <citation type="submission" date="2023-04" db="EMBL/GenBank/DDBJ databases">
        <title>Marinoamorphus aggregata gen. nov., sp. Nov., isolate from tissue of brittle star Ophioplocus japonicus.</title>
        <authorList>
            <person name="Kawano K."/>
            <person name="Sawayama S."/>
            <person name="Nakagawa S."/>
        </authorList>
    </citation>
    <scope>NUCLEOTIDE SEQUENCE [LARGE SCALE GENOMIC DNA]</scope>
    <source>
        <strain evidence="5 6">NKW23</strain>
    </source>
</reference>
<accession>A0ABQ6LTX1</accession>
<name>A0ABQ6LTX1_9RHOB</name>
<sequence length="193" mass="20559">MSEELTAAKAAARRTAYAARKAAHADPGRRAAAARDAATRFLGAGLVSPGEIVAGYRPIRTEIDPTGLMQALAGRGHRLCVPVIEGEGLPLAFREWHPGCAMETGAFGAEIPAAGDWLEPTLLIAPLVAFDRGCWRLGYGGGFYDRTLALLGSRRPTRAVGFAYAAQALDAVPREATDQRLHAVVTEREVIRP</sequence>
<dbReference type="PIRSF" id="PIRSF006806">
    <property type="entry name" value="FTHF_cligase"/>
    <property type="match status" value="1"/>
</dbReference>
<dbReference type="InterPro" id="IPR002698">
    <property type="entry name" value="FTHF_cligase"/>
</dbReference>
<dbReference type="InterPro" id="IPR037171">
    <property type="entry name" value="NagB/RpiA_transferase-like"/>
</dbReference>
<keyword evidence="3 4" id="KW-0067">ATP-binding</keyword>
<dbReference type="Proteomes" id="UP001239909">
    <property type="component" value="Unassembled WGS sequence"/>
</dbReference>
<evidence type="ECO:0000313" key="5">
    <source>
        <dbReference type="EMBL" id="GMG85548.1"/>
    </source>
</evidence>
<dbReference type="PANTHER" id="PTHR23407">
    <property type="entry name" value="ATPASE INHIBITOR/5-FORMYLTETRAHYDROFOLATE CYCLO-LIGASE"/>
    <property type="match status" value="1"/>
</dbReference>
<evidence type="ECO:0000256" key="1">
    <source>
        <dbReference type="ARBA" id="ARBA00010638"/>
    </source>
</evidence>
<evidence type="ECO:0000256" key="2">
    <source>
        <dbReference type="ARBA" id="ARBA00022741"/>
    </source>
</evidence>
<dbReference type="InterPro" id="IPR024185">
    <property type="entry name" value="FTHF_cligase-like_sf"/>
</dbReference>
<dbReference type="NCBIfam" id="TIGR02727">
    <property type="entry name" value="MTHFS_bact"/>
    <property type="match status" value="1"/>
</dbReference>
<dbReference type="Pfam" id="PF01812">
    <property type="entry name" value="5-FTHF_cyc-lig"/>
    <property type="match status" value="1"/>
</dbReference>
<gene>
    <name evidence="5" type="ORF">LNKW23_47710</name>
</gene>
<evidence type="ECO:0000313" key="6">
    <source>
        <dbReference type="Proteomes" id="UP001239909"/>
    </source>
</evidence>
<keyword evidence="4" id="KW-0479">Metal-binding</keyword>
<proteinExistence type="inferred from homology"/>
<organism evidence="5 6">
    <name type="scientific">Paralimibaculum aggregatum</name>
    <dbReference type="NCBI Taxonomy" id="3036245"/>
    <lineage>
        <taxon>Bacteria</taxon>
        <taxon>Pseudomonadati</taxon>
        <taxon>Pseudomonadota</taxon>
        <taxon>Alphaproteobacteria</taxon>
        <taxon>Rhodobacterales</taxon>
        <taxon>Paracoccaceae</taxon>
        <taxon>Paralimibaculum</taxon>
    </lineage>
</organism>
<dbReference type="SUPFAM" id="SSF100950">
    <property type="entry name" value="NagB/RpiA/CoA transferase-like"/>
    <property type="match status" value="1"/>
</dbReference>
<dbReference type="RefSeq" id="WP_285674940.1">
    <property type="nucleotide sequence ID" value="NZ_BSYI01000075.1"/>
</dbReference>
<keyword evidence="2 4" id="KW-0547">Nucleotide-binding</keyword>
<comment type="similarity">
    <text evidence="1 4">Belongs to the 5-formyltetrahydrofolate cyclo-ligase family.</text>
</comment>
<dbReference type="Gene3D" id="3.40.50.10420">
    <property type="entry name" value="NagB/RpiA/CoA transferase-like"/>
    <property type="match status" value="1"/>
</dbReference>
<comment type="caution">
    <text evidence="5">The sequence shown here is derived from an EMBL/GenBank/DDBJ whole genome shotgun (WGS) entry which is preliminary data.</text>
</comment>
<keyword evidence="6" id="KW-1185">Reference proteome</keyword>
<dbReference type="EMBL" id="BSYI01000075">
    <property type="protein sequence ID" value="GMG85548.1"/>
    <property type="molecule type" value="Genomic_DNA"/>
</dbReference>
<comment type="cofactor">
    <cofactor evidence="4">
        <name>Mg(2+)</name>
        <dbReference type="ChEBI" id="CHEBI:18420"/>
    </cofactor>
</comment>
<dbReference type="EC" id="6.3.3.2" evidence="4"/>
<evidence type="ECO:0000256" key="3">
    <source>
        <dbReference type="ARBA" id="ARBA00022840"/>
    </source>
</evidence>
<protein>
    <recommendedName>
        <fullName evidence="4">5-formyltetrahydrofolate cyclo-ligase</fullName>
        <ecNumber evidence="4">6.3.3.2</ecNumber>
    </recommendedName>
</protein>
<keyword evidence="4" id="KW-0460">Magnesium</keyword>
<evidence type="ECO:0000256" key="4">
    <source>
        <dbReference type="RuleBase" id="RU361279"/>
    </source>
</evidence>
<comment type="catalytic activity">
    <reaction evidence="4">
        <text>(6S)-5-formyl-5,6,7,8-tetrahydrofolate + ATP = (6R)-5,10-methenyltetrahydrofolate + ADP + phosphate</text>
        <dbReference type="Rhea" id="RHEA:10488"/>
        <dbReference type="ChEBI" id="CHEBI:30616"/>
        <dbReference type="ChEBI" id="CHEBI:43474"/>
        <dbReference type="ChEBI" id="CHEBI:57455"/>
        <dbReference type="ChEBI" id="CHEBI:57457"/>
        <dbReference type="ChEBI" id="CHEBI:456216"/>
        <dbReference type="EC" id="6.3.3.2"/>
    </reaction>
</comment>
<dbReference type="PANTHER" id="PTHR23407:SF1">
    <property type="entry name" value="5-FORMYLTETRAHYDROFOLATE CYCLO-LIGASE"/>
    <property type="match status" value="1"/>
</dbReference>